<feature type="transmembrane region" description="Helical" evidence="8">
    <location>
        <begin position="283"/>
        <end position="306"/>
    </location>
</feature>
<keyword evidence="11" id="KW-1185">Reference proteome</keyword>
<keyword evidence="4 8" id="KW-0812">Transmembrane</keyword>
<evidence type="ECO:0000256" key="1">
    <source>
        <dbReference type="ARBA" id="ARBA00004141"/>
    </source>
</evidence>
<organism evidence="10 11">
    <name type="scientific">Porites lobata</name>
    <dbReference type="NCBI Taxonomy" id="104759"/>
    <lineage>
        <taxon>Eukaryota</taxon>
        <taxon>Metazoa</taxon>
        <taxon>Cnidaria</taxon>
        <taxon>Anthozoa</taxon>
        <taxon>Hexacorallia</taxon>
        <taxon>Scleractinia</taxon>
        <taxon>Fungiina</taxon>
        <taxon>Poritidae</taxon>
        <taxon>Porites</taxon>
    </lineage>
</organism>
<dbReference type="SUPFAM" id="SSF53448">
    <property type="entry name" value="Nucleotide-diphospho-sugar transferases"/>
    <property type="match status" value="1"/>
</dbReference>
<feature type="transmembrane region" description="Helical" evidence="8">
    <location>
        <begin position="939"/>
        <end position="957"/>
    </location>
</feature>
<dbReference type="Pfam" id="PF07647">
    <property type="entry name" value="SAM_2"/>
    <property type="match status" value="1"/>
</dbReference>
<evidence type="ECO:0000313" key="11">
    <source>
        <dbReference type="Proteomes" id="UP001159405"/>
    </source>
</evidence>
<keyword evidence="3" id="KW-0808">Transferase</keyword>
<gene>
    <name evidence="10" type="ORF">PLOB_00042174</name>
</gene>
<feature type="transmembrane region" description="Helical" evidence="8">
    <location>
        <begin position="1506"/>
        <end position="1524"/>
    </location>
</feature>
<evidence type="ECO:0000256" key="3">
    <source>
        <dbReference type="ARBA" id="ARBA00022676"/>
    </source>
</evidence>
<reference evidence="10 11" key="1">
    <citation type="submission" date="2022-05" db="EMBL/GenBank/DDBJ databases">
        <authorList>
            <consortium name="Genoscope - CEA"/>
            <person name="William W."/>
        </authorList>
    </citation>
    <scope>NUCLEOTIDE SEQUENCE [LARGE SCALE GENOMIC DNA]</scope>
</reference>
<dbReference type="InterPro" id="IPR004835">
    <property type="entry name" value="Chitin_synth"/>
</dbReference>
<dbReference type="Pfam" id="PF00536">
    <property type="entry name" value="SAM_1"/>
    <property type="match status" value="1"/>
</dbReference>
<feature type="compositionally biased region" description="Basic and acidic residues" evidence="7">
    <location>
        <begin position="1173"/>
        <end position="1195"/>
    </location>
</feature>
<comment type="caution">
    <text evidence="10">The sequence shown here is derived from an EMBL/GenBank/DDBJ whole genome shotgun (WGS) entry which is preliminary data.</text>
</comment>
<feature type="transmembrane region" description="Helical" evidence="8">
    <location>
        <begin position="328"/>
        <end position="349"/>
    </location>
</feature>
<evidence type="ECO:0000256" key="5">
    <source>
        <dbReference type="ARBA" id="ARBA00022989"/>
    </source>
</evidence>
<dbReference type="EC" id="2.4.1.16" evidence="2"/>
<feature type="transmembrane region" description="Helical" evidence="8">
    <location>
        <begin position="215"/>
        <end position="248"/>
    </location>
</feature>
<proteinExistence type="predicted"/>
<feature type="region of interest" description="Disordered" evidence="7">
    <location>
        <begin position="1"/>
        <end position="26"/>
    </location>
</feature>
<feature type="compositionally biased region" description="Polar residues" evidence="7">
    <location>
        <begin position="1199"/>
        <end position="1217"/>
    </location>
</feature>
<dbReference type="PANTHER" id="PTHR22914">
    <property type="entry name" value="CHITIN SYNTHASE"/>
    <property type="match status" value="1"/>
</dbReference>
<dbReference type="PROSITE" id="PS50105">
    <property type="entry name" value="SAM_DOMAIN"/>
    <property type="match status" value="1"/>
</dbReference>
<dbReference type="SMART" id="SM00454">
    <property type="entry name" value="SAM"/>
    <property type="match status" value="2"/>
</dbReference>
<feature type="transmembrane region" description="Helical" evidence="8">
    <location>
        <begin position="851"/>
        <end position="871"/>
    </location>
</feature>
<keyword evidence="6 8" id="KW-0472">Membrane</keyword>
<evidence type="ECO:0000256" key="6">
    <source>
        <dbReference type="ARBA" id="ARBA00023136"/>
    </source>
</evidence>
<dbReference type="PANTHER" id="PTHR22914:SF41">
    <property type="entry name" value="CHITIN SYNTHASE 7"/>
    <property type="match status" value="1"/>
</dbReference>
<dbReference type="EMBL" id="CALNXK010000068">
    <property type="protein sequence ID" value="CAH3142141.1"/>
    <property type="molecule type" value="Genomic_DNA"/>
</dbReference>
<dbReference type="Gene3D" id="1.10.150.50">
    <property type="entry name" value="Transcription Factor, Ets-1"/>
    <property type="match status" value="2"/>
</dbReference>
<dbReference type="InterPro" id="IPR013761">
    <property type="entry name" value="SAM/pointed_sf"/>
</dbReference>
<feature type="transmembrane region" description="Helical" evidence="8">
    <location>
        <begin position="108"/>
        <end position="127"/>
    </location>
</feature>
<sequence>MSEEIGNHDNADKVQRPASCQKKQSSFTIERRESSFSVASSQAENGHYYLVFLLVVKWFAAVFLFLLMLCCVVASKICLLVLGQHFKNLNLTERSSNDGTSTEIKKQALFLMLILALMIPEGVSFIYASWTSLRRRSRPWPTKKGFITIFIGGFLEIVSLCYIVFVMLTVTPISSDAIILLPCSLALCSAVWQVIKSRSQWSTRKGKLKTFKFGVGAFFAAAGASLLFFMYELPFECVVLFSLSIAWSPELRELQISKRQNSANESHDENSRMRQCNNARGKAAIVISLWKLFLTPLVAVMFAKIYKTVELDRFSAGFKAIDTSNPSLLYFAFHIFASFFGYHFGWLACSLCMQKIGYALPLSLATPITLLITNVKVFCETNAVPLPCTTENLANAKTIAAALLLCLAQFMTTTYYLWKSHGLIIASAYDLFWIPSYNGVCLEQFLLLNRRSKASDDGQNTQQNPTGDDRQYIFICTTMYREEDYEMEQLLRSIHDVDNNAAKTKRHYESHILFDGGVRGQVIADYALQLASLVEDTLKVQLSDCCKIMTPYGMQLKWRLPGGMEFTIHLKDNAKVRNKKRWSQVMYMSYVLDYQQNRLNVKCDQSFILTTDADVKFTHESVEALIDQIIEDPGVGAVCARTHPMGSGPIVWYQIFDYAIGHWFQKVANHMFGSVLCSPGCFSLYRCQAVRDVLPTYATKVNHAFEFLTKDMGEDRWMCTLMLQRGWRLTYCAAAVDSTYCPESFDEFYKQRRRWTPSTLANLILLVKEWKLTLRQNEHISFVFIVYQTFLVCSTVIGPSTVILVIVGGMLYSGIGWNEITIVVLVSLVVFGYTLVCLLTSPNFQLKVSKLLTFVFAVIMCIVAVGVAVQISNELQERNTEPTAAPTAQANTTSAYAQKPLEHHLPAGVSTLYLAGLSGIFIAAALLHPKELTCLLHGVWYLLCLPSGYLLLTIYSLCNLTDRSWGTREGKSASQGGDWYTSVGESLREIVSCCQCCGNPGQSNQLQQPSMQPVVARRGDMIDVACQVNINNNSHSELSEQPSCQTCHGKGMTFGAEGKAPSTMNDKDGVRSSADVQNRNLNRRRSGKKPSKKTEPENKLPVVTMYSAAEIPKKVKSMRSTERKGESEITNSVEFLSDGTAEAKNGKMIQTEYHTVQELSFLPALNEKHSLTRRKTADDKVDLRGESISDPHDSSESSMLVQNKVQRGTSEPRPSSFSRHHGKEINKSVECSCTDFMEGPDFKGKHECPPKISENTGDNQQDLQHVLDRNEPDGSCRLQLPDGESRPQSRLGGEMSYSNLNTPVNDWLNQLDFSLQSDCAKMFRNHGYDTVGHLCGLSGQELERIGIKTRGHRQWLLREIKKIPQVDMEEGIPENVKDWLGELGLQDYWSQFESNGYKEPRDLVDLKGMDKGSLKELFDIRKRGHLDRLVLGIKKLQNPDEGQMKIRNTQRKLDCVSLKLLDIHNLDAESEFWEGLRQKCLSPELSAFDQTSKLKEKLIELRNKTLMTFGVINALWMIIILSLVRHKDLKVLGVDIIGLAFLTIYGLIFVLQFLALLGHRFKTVVHVLARLPWRKLNRVSPM</sequence>
<feature type="region of interest" description="Disordered" evidence="7">
    <location>
        <begin position="1055"/>
        <end position="1100"/>
    </location>
</feature>
<keyword evidence="3" id="KW-0328">Glycosyltransferase</keyword>
<feature type="transmembrane region" description="Helical" evidence="8">
    <location>
        <begin position="820"/>
        <end position="839"/>
    </location>
</feature>
<protein>
    <recommendedName>
        <fullName evidence="2">chitin synthase</fullName>
        <ecNumber evidence="2">2.4.1.16</ecNumber>
    </recommendedName>
</protein>
<dbReference type="InterPro" id="IPR001660">
    <property type="entry name" value="SAM"/>
</dbReference>
<feature type="compositionally biased region" description="Basic and acidic residues" evidence="7">
    <location>
        <begin position="1"/>
        <end position="15"/>
    </location>
</feature>
<feature type="transmembrane region" description="Helical" evidence="8">
    <location>
        <begin position="58"/>
        <end position="82"/>
    </location>
</feature>
<name>A0ABN8PEF2_9CNID</name>
<feature type="transmembrane region" description="Helical" evidence="8">
    <location>
        <begin position="907"/>
        <end position="927"/>
    </location>
</feature>
<feature type="domain" description="SAM" evidence="9">
    <location>
        <begin position="1304"/>
        <end position="1366"/>
    </location>
</feature>
<accession>A0ABN8PEF2</accession>
<evidence type="ECO:0000256" key="2">
    <source>
        <dbReference type="ARBA" id="ARBA00012543"/>
    </source>
</evidence>
<dbReference type="Gene3D" id="3.90.550.10">
    <property type="entry name" value="Spore Coat Polysaccharide Biosynthesis Protein SpsA, Chain A"/>
    <property type="match status" value="1"/>
</dbReference>
<feature type="transmembrane region" description="Helical" evidence="8">
    <location>
        <begin position="398"/>
        <end position="418"/>
    </location>
</feature>
<feature type="compositionally biased region" description="Basic residues" evidence="7">
    <location>
        <begin position="1081"/>
        <end position="1091"/>
    </location>
</feature>
<feature type="transmembrane region" description="Helical" evidence="8">
    <location>
        <begin position="1536"/>
        <end position="1557"/>
    </location>
</feature>
<evidence type="ECO:0000256" key="4">
    <source>
        <dbReference type="ARBA" id="ARBA00022692"/>
    </source>
</evidence>
<evidence type="ECO:0000313" key="10">
    <source>
        <dbReference type="EMBL" id="CAH3142141.1"/>
    </source>
</evidence>
<evidence type="ECO:0000256" key="7">
    <source>
        <dbReference type="SAM" id="MobiDB-lite"/>
    </source>
</evidence>
<evidence type="ECO:0000259" key="9">
    <source>
        <dbReference type="PROSITE" id="PS50105"/>
    </source>
</evidence>
<evidence type="ECO:0000256" key="8">
    <source>
        <dbReference type="SAM" id="Phobius"/>
    </source>
</evidence>
<dbReference type="SUPFAM" id="SSF47769">
    <property type="entry name" value="SAM/Pointed domain"/>
    <property type="match status" value="2"/>
</dbReference>
<feature type="transmembrane region" description="Helical" evidence="8">
    <location>
        <begin position="356"/>
        <end position="378"/>
    </location>
</feature>
<feature type="region of interest" description="Disordered" evidence="7">
    <location>
        <begin position="1269"/>
        <end position="1297"/>
    </location>
</feature>
<dbReference type="Pfam" id="PF03142">
    <property type="entry name" value="Chitin_synth_2"/>
    <property type="match status" value="1"/>
</dbReference>
<feature type="region of interest" description="Disordered" evidence="7">
    <location>
        <begin position="1173"/>
        <end position="1223"/>
    </location>
</feature>
<feature type="transmembrane region" description="Helical" evidence="8">
    <location>
        <begin position="780"/>
        <end position="808"/>
    </location>
</feature>
<comment type="subcellular location">
    <subcellularLocation>
        <location evidence="1">Membrane</location>
        <topology evidence="1">Multi-pass membrane protein</topology>
    </subcellularLocation>
</comment>
<keyword evidence="5 8" id="KW-1133">Transmembrane helix</keyword>
<dbReference type="InterPro" id="IPR029044">
    <property type="entry name" value="Nucleotide-diphossugar_trans"/>
</dbReference>
<dbReference type="Proteomes" id="UP001159405">
    <property type="component" value="Unassembled WGS sequence"/>
</dbReference>
<feature type="transmembrane region" description="Helical" evidence="8">
    <location>
        <begin position="147"/>
        <end position="170"/>
    </location>
</feature>